<keyword evidence="2" id="KW-0472">Membrane</keyword>
<comment type="caution">
    <text evidence="3">The sequence shown here is derived from an EMBL/GenBank/DDBJ whole genome shotgun (WGS) entry which is preliminary data.</text>
</comment>
<keyword evidence="2" id="KW-1133">Transmembrane helix</keyword>
<sequence length="88" mass="9557">MSEDSAPRVRNPAADPDSSPDKQSELKLNVGIGILGTILSIGVTLIFFLYEHSVVLGIVFAVVALVSLVLTLRFHRRRVAAQPRSDQS</sequence>
<keyword evidence="2" id="KW-0812">Transmembrane</keyword>
<proteinExistence type="predicted"/>
<protein>
    <submittedName>
        <fullName evidence="3">Uncharacterized protein</fullName>
    </submittedName>
</protein>
<reference evidence="4" key="1">
    <citation type="journal article" date="2019" name="Int. J. Syst. Evol. Microbiol.">
        <title>The Global Catalogue of Microorganisms (GCM) 10K type strain sequencing project: providing services to taxonomists for standard genome sequencing and annotation.</title>
        <authorList>
            <consortium name="The Broad Institute Genomics Platform"/>
            <consortium name="The Broad Institute Genome Sequencing Center for Infectious Disease"/>
            <person name="Wu L."/>
            <person name="Ma J."/>
        </authorList>
    </citation>
    <scope>NUCLEOTIDE SEQUENCE [LARGE SCALE GENOMIC DNA]</scope>
    <source>
        <strain evidence="4">JCM 17979</strain>
    </source>
</reference>
<accession>A0ABP9APL0</accession>
<evidence type="ECO:0000313" key="4">
    <source>
        <dbReference type="Proteomes" id="UP001500928"/>
    </source>
</evidence>
<dbReference type="Proteomes" id="UP001500928">
    <property type="component" value="Unassembled WGS sequence"/>
</dbReference>
<keyword evidence="4" id="KW-1185">Reference proteome</keyword>
<dbReference type="EMBL" id="BAABHO010000010">
    <property type="protein sequence ID" value="GAA4784158.1"/>
    <property type="molecule type" value="Genomic_DNA"/>
</dbReference>
<gene>
    <name evidence="3" type="ORF">GCM10023200_17180</name>
</gene>
<evidence type="ECO:0000256" key="1">
    <source>
        <dbReference type="SAM" id="MobiDB-lite"/>
    </source>
</evidence>
<name>A0ABP9APL0_9PSEU</name>
<evidence type="ECO:0000256" key="2">
    <source>
        <dbReference type="SAM" id="Phobius"/>
    </source>
</evidence>
<dbReference type="RefSeq" id="WP_345413013.1">
    <property type="nucleotide sequence ID" value="NZ_BAABHO010000010.1"/>
</dbReference>
<feature type="transmembrane region" description="Helical" evidence="2">
    <location>
        <begin position="28"/>
        <end position="48"/>
    </location>
</feature>
<evidence type="ECO:0000313" key="3">
    <source>
        <dbReference type="EMBL" id="GAA4784158.1"/>
    </source>
</evidence>
<feature type="region of interest" description="Disordered" evidence="1">
    <location>
        <begin position="1"/>
        <end position="23"/>
    </location>
</feature>
<feature type="transmembrane region" description="Helical" evidence="2">
    <location>
        <begin position="54"/>
        <end position="74"/>
    </location>
</feature>
<organism evidence="3 4">
    <name type="scientific">Actinomycetospora chlora</name>
    <dbReference type="NCBI Taxonomy" id="663608"/>
    <lineage>
        <taxon>Bacteria</taxon>
        <taxon>Bacillati</taxon>
        <taxon>Actinomycetota</taxon>
        <taxon>Actinomycetes</taxon>
        <taxon>Pseudonocardiales</taxon>
        <taxon>Pseudonocardiaceae</taxon>
        <taxon>Actinomycetospora</taxon>
    </lineage>
</organism>